<name>A0A1F5KV82_9BACT</name>
<sequence length="120" mass="14053">MNQKWEIIYYETRQDNSPIRNFIQNLDAKTRNKIADVLDLLEEFGILVGPPHSKKVSSTPLWELRILGSDNIRIFYVAVVNRKFLLLHAFQKKKQKTDAREIKTAINRLADYELHLKTGT</sequence>
<organism evidence="1 2">
    <name type="scientific">Candidatus Daviesbacteria bacterium RIFCSPLOWO2_01_FULL_39_12</name>
    <dbReference type="NCBI Taxonomy" id="1797785"/>
    <lineage>
        <taxon>Bacteria</taxon>
        <taxon>Candidatus Daviesiibacteriota</taxon>
    </lineage>
</organism>
<dbReference type="Pfam" id="PF05973">
    <property type="entry name" value="Gp49"/>
    <property type="match status" value="1"/>
</dbReference>
<evidence type="ECO:0000313" key="1">
    <source>
        <dbReference type="EMBL" id="OGE44501.1"/>
    </source>
</evidence>
<reference evidence="1 2" key="1">
    <citation type="journal article" date="2016" name="Nat. Commun.">
        <title>Thousands of microbial genomes shed light on interconnected biogeochemical processes in an aquifer system.</title>
        <authorList>
            <person name="Anantharaman K."/>
            <person name="Brown C.T."/>
            <person name="Hug L.A."/>
            <person name="Sharon I."/>
            <person name="Castelle C.J."/>
            <person name="Probst A.J."/>
            <person name="Thomas B.C."/>
            <person name="Singh A."/>
            <person name="Wilkins M.J."/>
            <person name="Karaoz U."/>
            <person name="Brodie E.L."/>
            <person name="Williams K.H."/>
            <person name="Hubbard S.S."/>
            <person name="Banfield J.F."/>
        </authorList>
    </citation>
    <scope>NUCLEOTIDE SEQUENCE [LARGE SCALE GENOMIC DNA]</scope>
</reference>
<dbReference type="InterPro" id="IPR009241">
    <property type="entry name" value="HigB-like"/>
</dbReference>
<protein>
    <recommendedName>
        <fullName evidence="3">Addiction module toxin RelE</fullName>
    </recommendedName>
</protein>
<dbReference type="Proteomes" id="UP000178565">
    <property type="component" value="Unassembled WGS sequence"/>
</dbReference>
<gene>
    <name evidence="1" type="ORF">A3B45_05120</name>
</gene>
<proteinExistence type="predicted"/>
<accession>A0A1F5KV82</accession>
<evidence type="ECO:0008006" key="3">
    <source>
        <dbReference type="Google" id="ProtNLM"/>
    </source>
</evidence>
<dbReference type="EMBL" id="MFDM01000001">
    <property type="protein sequence ID" value="OGE44501.1"/>
    <property type="molecule type" value="Genomic_DNA"/>
</dbReference>
<dbReference type="STRING" id="1797785.A3B45_05120"/>
<evidence type="ECO:0000313" key="2">
    <source>
        <dbReference type="Proteomes" id="UP000178565"/>
    </source>
</evidence>
<dbReference type="AlphaFoldDB" id="A0A1F5KV82"/>
<comment type="caution">
    <text evidence="1">The sequence shown here is derived from an EMBL/GenBank/DDBJ whole genome shotgun (WGS) entry which is preliminary data.</text>
</comment>